<dbReference type="Pfam" id="PF13432">
    <property type="entry name" value="TPR_16"/>
    <property type="match status" value="1"/>
</dbReference>
<accession>A0A9E4ZE44</accession>
<dbReference type="RefSeq" id="WP_250867572.1">
    <property type="nucleotide sequence ID" value="NZ_JAGSOI010000010.1"/>
</dbReference>
<dbReference type="SMART" id="SM00028">
    <property type="entry name" value="TPR"/>
    <property type="match status" value="6"/>
</dbReference>
<name>A0A9E4ZE44_9EURY</name>
<protein>
    <submittedName>
        <fullName evidence="5">Tetratricopeptide repeat protein</fullName>
    </submittedName>
</protein>
<dbReference type="PANTHER" id="PTHR44943:SF4">
    <property type="entry name" value="TPR REPEAT-CONTAINING PROTEIN MJ0798"/>
    <property type="match status" value="1"/>
</dbReference>
<reference evidence="5" key="1">
    <citation type="journal article" date="2021" name="mSystems">
        <title>Bacteria and Archaea Synergistically Convert Glycine Betaine to Biogenic Methane in the Formosa Cold Seep of the South China Sea.</title>
        <authorList>
            <person name="Li L."/>
            <person name="Zhang W."/>
            <person name="Zhang S."/>
            <person name="Song L."/>
            <person name="Sun Q."/>
            <person name="Zhang H."/>
            <person name="Xiang H."/>
            <person name="Dong X."/>
        </authorList>
    </citation>
    <scope>NUCLEOTIDE SEQUENCE</scope>
    <source>
        <strain evidence="5">LLY</strain>
    </source>
</reference>
<feature type="repeat" description="TPR" evidence="3">
    <location>
        <begin position="146"/>
        <end position="179"/>
    </location>
</feature>
<dbReference type="InterPro" id="IPR019734">
    <property type="entry name" value="TPR_rpt"/>
</dbReference>
<dbReference type="PROSITE" id="PS50005">
    <property type="entry name" value="TPR"/>
    <property type="match status" value="4"/>
</dbReference>
<feature type="coiled-coil region" evidence="4">
    <location>
        <begin position="152"/>
        <end position="179"/>
    </location>
</feature>
<evidence type="ECO:0000313" key="5">
    <source>
        <dbReference type="EMBL" id="MCM1986208.1"/>
    </source>
</evidence>
<gene>
    <name evidence="5" type="ORF">KDK67_04175</name>
</gene>
<dbReference type="AlphaFoldDB" id="A0A9E4ZE44"/>
<evidence type="ECO:0000256" key="3">
    <source>
        <dbReference type="PROSITE-ProRule" id="PRU00339"/>
    </source>
</evidence>
<evidence type="ECO:0000256" key="1">
    <source>
        <dbReference type="ARBA" id="ARBA00022737"/>
    </source>
</evidence>
<dbReference type="InterPro" id="IPR051685">
    <property type="entry name" value="Ycf3/AcsC/BcsC/TPR_MFPF"/>
</dbReference>
<dbReference type="SUPFAM" id="SSF48452">
    <property type="entry name" value="TPR-like"/>
    <property type="match status" value="1"/>
</dbReference>
<feature type="repeat" description="TPR" evidence="3">
    <location>
        <begin position="236"/>
        <end position="269"/>
    </location>
</feature>
<proteinExistence type="predicted"/>
<reference evidence="5" key="2">
    <citation type="submission" date="2021-04" db="EMBL/GenBank/DDBJ databases">
        <authorList>
            <person name="Dong X."/>
        </authorList>
    </citation>
    <scope>NUCLEOTIDE SEQUENCE</scope>
    <source>
        <strain evidence="5">LLY</strain>
    </source>
</reference>
<dbReference type="InterPro" id="IPR011990">
    <property type="entry name" value="TPR-like_helical_dom_sf"/>
</dbReference>
<feature type="repeat" description="TPR" evidence="3">
    <location>
        <begin position="202"/>
        <end position="235"/>
    </location>
</feature>
<keyword evidence="1" id="KW-0677">Repeat</keyword>
<keyword evidence="4" id="KW-0175">Coiled coil</keyword>
<keyword evidence="6" id="KW-1185">Reference proteome</keyword>
<evidence type="ECO:0000256" key="4">
    <source>
        <dbReference type="SAM" id="Coils"/>
    </source>
</evidence>
<dbReference type="Pfam" id="PF13414">
    <property type="entry name" value="TPR_11"/>
    <property type="match status" value="1"/>
</dbReference>
<keyword evidence="2 3" id="KW-0802">TPR repeat</keyword>
<evidence type="ECO:0000313" key="6">
    <source>
        <dbReference type="Proteomes" id="UP001056766"/>
    </source>
</evidence>
<dbReference type="Pfam" id="PF13181">
    <property type="entry name" value="TPR_8"/>
    <property type="match status" value="1"/>
</dbReference>
<dbReference type="Gene3D" id="1.25.40.10">
    <property type="entry name" value="Tetratricopeptide repeat domain"/>
    <property type="match status" value="3"/>
</dbReference>
<dbReference type="PANTHER" id="PTHR44943">
    <property type="entry name" value="CELLULOSE SYNTHASE OPERON PROTEIN C"/>
    <property type="match status" value="1"/>
</dbReference>
<dbReference type="Proteomes" id="UP001056766">
    <property type="component" value="Unassembled WGS sequence"/>
</dbReference>
<evidence type="ECO:0000256" key="2">
    <source>
        <dbReference type="ARBA" id="ARBA00022803"/>
    </source>
</evidence>
<sequence>MNNIKDMFQQASYKRKLKQMVKNAESTYGKGYVLHEIGRFEDALEKYDEAASIWEELQQELLQNEMDDEAENAAKRELEVRFNKCFILFKLDKKEEALAIVEDTIQKTPDDIKPVFSKGFLLFNIGQYEEALRILDKAISLEPEYPDAWCCKANTLYQLERFEEALESYEKAIEFADIMHFNFPRYSFLNTNPDPTIKKNASGIWYCKANTLEKLGKHKEAIEAYNNALEIKPAFSDAWYCMGNTLEEIGENENALNAYSNALEVERGFTAALENKANLLFKLGREEEAKELLGSN</sequence>
<dbReference type="PROSITE" id="PS50293">
    <property type="entry name" value="TPR_REGION"/>
    <property type="match status" value="1"/>
</dbReference>
<dbReference type="EMBL" id="JAGSOI010000010">
    <property type="protein sequence ID" value="MCM1986208.1"/>
    <property type="molecule type" value="Genomic_DNA"/>
</dbReference>
<organism evidence="5 6">
    <name type="scientific">Methanococcoides seepicolus</name>
    <dbReference type="NCBI Taxonomy" id="2828780"/>
    <lineage>
        <taxon>Archaea</taxon>
        <taxon>Methanobacteriati</taxon>
        <taxon>Methanobacteriota</taxon>
        <taxon>Stenosarchaea group</taxon>
        <taxon>Methanomicrobia</taxon>
        <taxon>Methanosarcinales</taxon>
        <taxon>Methanosarcinaceae</taxon>
        <taxon>Methanococcoides</taxon>
    </lineage>
</organism>
<comment type="caution">
    <text evidence="5">The sequence shown here is derived from an EMBL/GenBank/DDBJ whole genome shotgun (WGS) entry which is preliminary data.</text>
</comment>
<dbReference type="Pfam" id="PF00515">
    <property type="entry name" value="TPR_1"/>
    <property type="match status" value="1"/>
</dbReference>
<feature type="repeat" description="TPR" evidence="3">
    <location>
        <begin position="112"/>
        <end position="145"/>
    </location>
</feature>